<dbReference type="CDD" id="cd00130">
    <property type="entry name" value="PAS"/>
    <property type="match status" value="1"/>
</dbReference>
<dbReference type="PROSITE" id="PS50883">
    <property type="entry name" value="EAL"/>
    <property type="match status" value="1"/>
</dbReference>
<evidence type="ECO:0000259" key="3">
    <source>
        <dbReference type="PROSITE" id="PS50113"/>
    </source>
</evidence>
<dbReference type="NCBIfam" id="TIGR00229">
    <property type="entry name" value="sensory_box"/>
    <property type="match status" value="1"/>
</dbReference>
<evidence type="ECO:0000259" key="2">
    <source>
        <dbReference type="PROSITE" id="PS50112"/>
    </source>
</evidence>
<dbReference type="SUPFAM" id="SSF55073">
    <property type="entry name" value="Nucleotide cyclase"/>
    <property type="match status" value="1"/>
</dbReference>
<name>A0ABP7TN96_9BURK</name>
<dbReference type="InterPro" id="IPR035965">
    <property type="entry name" value="PAS-like_dom_sf"/>
</dbReference>
<evidence type="ECO:0000313" key="7">
    <source>
        <dbReference type="Proteomes" id="UP001501353"/>
    </source>
</evidence>
<dbReference type="PROSITE" id="PS50112">
    <property type="entry name" value="PAS"/>
    <property type="match status" value="1"/>
</dbReference>
<evidence type="ECO:0000259" key="5">
    <source>
        <dbReference type="PROSITE" id="PS50887"/>
    </source>
</evidence>
<protein>
    <submittedName>
        <fullName evidence="6">Uncharacterized protein</fullName>
    </submittedName>
</protein>
<dbReference type="InterPro" id="IPR001610">
    <property type="entry name" value="PAC"/>
</dbReference>
<dbReference type="NCBIfam" id="TIGR00254">
    <property type="entry name" value="GGDEF"/>
    <property type="match status" value="1"/>
</dbReference>
<evidence type="ECO:0000259" key="4">
    <source>
        <dbReference type="PROSITE" id="PS50883"/>
    </source>
</evidence>
<dbReference type="Proteomes" id="UP001501353">
    <property type="component" value="Unassembled WGS sequence"/>
</dbReference>
<dbReference type="SMART" id="SM00267">
    <property type="entry name" value="GGDEF"/>
    <property type="match status" value="1"/>
</dbReference>
<dbReference type="SMART" id="SM00052">
    <property type="entry name" value="EAL"/>
    <property type="match status" value="1"/>
</dbReference>
<proteinExistence type="predicted"/>
<comment type="caution">
    <text evidence="6">The sequence shown here is derived from an EMBL/GenBank/DDBJ whole genome shotgun (WGS) entry which is preliminary data.</text>
</comment>
<dbReference type="PANTHER" id="PTHR44757">
    <property type="entry name" value="DIGUANYLATE CYCLASE DGCP"/>
    <property type="match status" value="1"/>
</dbReference>
<dbReference type="InterPro" id="IPR012226">
    <property type="entry name" value="Diguanyl_cyclase/Pdiesterase"/>
</dbReference>
<feature type="domain" description="EAL" evidence="4">
    <location>
        <begin position="512"/>
        <end position="766"/>
    </location>
</feature>
<dbReference type="Gene3D" id="3.30.70.270">
    <property type="match status" value="1"/>
</dbReference>
<dbReference type="Pfam" id="PF13426">
    <property type="entry name" value="PAS_9"/>
    <property type="match status" value="1"/>
</dbReference>
<dbReference type="PIRSF" id="PIRSF005925">
    <property type="entry name" value="Dos"/>
    <property type="match status" value="1"/>
</dbReference>
<dbReference type="Pfam" id="PF00990">
    <property type="entry name" value="GGDEF"/>
    <property type="match status" value="1"/>
</dbReference>
<organism evidence="6 7">
    <name type="scientific">Actimicrobium antarcticum</name>
    <dbReference type="NCBI Taxonomy" id="1051899"/>
    <lineage>
        <taxon>Bacteria</taxon>
        <taxon>Pseudomonadati</taxon>
        <taxon>Pseudomonadota</taxon>
        <taxon>Betaproteobacteria</taxon>
        <taxon>Burkholderiales</taxon>
        <taxon>Oxalobacteraceae</taxon>
        <taxon>Actimicrobium</taxon>
    </lineage>
</organism>
<dbReference type="SUPFAM" id="SSF141868">
    <property type="entry name" value="EAL domain-like"/>
    <property type="match status" value="1"/>
</dbReference>
<dbReference type="InterPro" id="IPR000014">
    <property type="entry name" value="PAS"/>
</dbReference>
<gene>
    <name evidence="6" type="ORF">GCM10022212_28700</name>
</gene>
<evidence type="ECO:0000256" key="1">
    <source>
        <dbReference type="SAM" id="MobiDB-lite"/>
    </source>
</evidence>
<dbReference type="PROSITE" id="PS50113">
    <property type="entry name" value="PAC"/>
    <property type="match status" value="1"/>
</dbReference>
<reference evidence="7" key="1">
    <citation type="journal article" date="2019" name="Int. J. Syst. Evol. Microbiol.">
        <title>The Global Catalogue of Microorganisms (GCM) 10K type strain sequencing project: providing services to taxonomists for standard genome sequencing and annotation.</title>
        <authorList>
            <consortium name="The Broad Institute Genomics Platform"/>
            <consortium name="The Broad Institute Genome Sequencing Center for Infectious Disease"/>
            <person name="Wu L."/>
            <person name="Ma J."/>
        </authorList>
    </citation>
    <scope>NUCLEOTIDE SEQUENCE [LARGE SCALE GENOMIC DNA]</scope>
    <source>
        <strain evidence="7">JCM 16673</strain>
    </source>
</reference>
<dbReference type="InterPro" id="IPR043128">
    <property type="entry name" value="Rev_trsase/Diguanyl_cyclase"/>
</dbReference>
<dbReference type="SMART" id="SM00091">
    <property type="entry name" value="PAS"/>
    <property type="match status" value="2"/>
</dbReference>
<dbReference type="Pfam" id="PF08448">
    <property type="entry name" value="PAS_4"/>
    <property type="match status" value="1"/>
</dbReference>
<dbReference type="InterPro" id="IPR000160">
    <property type="entry name" value="GGDEF_dom"/>
</dbReference>
<accession>A0ABP7TN96</accession>
<keyword evidence="7" id="KW-1185">Reference proteome</keyword>
<feature type="region of interest" description="Disordered" evidence="1">
    <location>
        <begin position="29"/>
        <end position="55"/>
    </location>
</feature>
<dbReference type="InterPro" id="IPR013656">
    <property type="entry name" value="PAS_4"/>
</dbReference>
<dbReference type="SMART" id="SM00086">
    <property type="entry name" value="PAC"/>
    <property type="match status" value="1"/>
</dbReference>
<dbReference type="EMBL" id="BAAAZE010000012">
    <property type="protein sequence ID" value="GAA4028842.1"/>
    <property type="molecule type" value="Genomic_DNA"/>
</dbReference>
<dbReference type="InterPro" id="IPR052155">
    <property type="entry name" value="Biofilm_reg_signaling"/>
</dbReference>
<sequence length="779" mass="85243">MSDIMKRVQAIIESSENVAGAVSTPGLAGPFSHGVPDPANSPITSTKPVAQPERLPDSHKELEGIIRILTNVIEVSKTKSAELASVQEKIRESEGRLLAIMNHSASIVMLKDVAGRYEFVNRCFEELFDVDAATVIGKTDHQLFGADIGQVLRGCDLETIASAGVTHSFDDVTIGGRAVRLESMRFPLFDLDGVVTSVCTQASDSSLKRHADEQLRLAAKVFDRSGEAIVITDPHAVILTVNAAFTRITHYTIDDVIGKTPRILQSGQHAPEFFEHMWRGLRNDGAWQGEIINRRKNGEIYPEWLTINAVKDDAGDLVNYVSISRDITHVRESQRRIEFLATHDALTGLPNRTLLSDRLDHAICQARRGDHRVAVLFIDLDNFKNINDSLGHDVGDMLLKQATERLKKSVRDSDTLARLGGDEFVAVLSNVSVDDVHVVAARIVDFMATVFQVNENTLFVSASIGISMFPEDGNDSVSLLKNADTAMYSAKDDGRNQYQFFANHMKVLIMQRMALETSLRLALIGGCLRMEYQPKIHLATGAIIGAEALVRWHDPVLGEVAPAQFIPVAEGCGLISILGSRVFEMVSGQIACWRSMGIAVPPIAINVSAHQLREPRFVDNIAAVIASSGVPAYSISIELTESALMERVDQVRERLLQLESMGVTLSVDDFGTGYSSLAYLRKLPIGELKVDRSFIDGLTDQPDDRSVAKTIIDMAHALGMQVVAEGVETLAQLRVLQSQGCDIAQGYLFYRPLAPDEFVRALTAGSLAICGPVLQVENL</sequence>
<dbReference type="InterPro" id="IPR000700">
    <property type="entry name" value="PAS-assoc_C"/>
</dbReference>
<dbReference type="PANTHER" id="PTHR44757:SF2">
    <property type="entry name" value="BIOFILM ARCHITECTURE MAINTENANCE PROTEIN MBAA"/>
    <property type="match status" value="1"/>
</dbReference>
<dbReference type="InterPro" id="IPR001633">
    <property type="entry name" value="EAL_dom"/>
</dbReference>
<dbReference type="SUPFAM" id="SSF55785">
    <property type="entry name" value="PYP-like sensor domain (PAS domain)"/>
    <property type="match status" value="2"/>
</dbReference>
<dbReference type="CDD" id="cd01948">
    <property type="entry name" value="EAL"/>
    <property type="match status" value="1"/>
</dbReference>
<dbReference type="InterPro" id="IPR029787">
    <property type="entry name" value="Nucleotide_cyclase"/>
</dbReference>
<dbReference type="Gene3D" id="3.30.450.20">
    <property type="entry name" value="PAS domain"/>
    <property type="match status" value="2"/>
</dbReference>
<feature type="domain" description="PAC" evidence="3">
    <location>
        <begin position="285"/>
        <end position="339"/>
    </location>
</feature>
<dbReference type="CDD" id="cd01949">
    <property type="entry name" value="GGDEF"/>
    <property type="match status" value="1"/>
</dbReference>
<dbReference type="Pfam" id="PF00563">
    <property type="entry name" value="EAL"/>
    <property type="match status" value="1"/>
</dbReference>
<evidence type="ECO:0000313" key="6">
    <source>
        <dbReference type="EMBL" id="GAA4028842.1"/>
    </source>
</evidence>
<feature type="domain" description="GGDEF" evidence="5">
    <location>
        <begin position="371"/>
        <end position="503"/>
    </location>
</feature>
<dbReference type="InterPro" id="IPR035919">
    <property type="entry name" value="EAL_sf"/>
</dbReference>
<dbReference type="Gene3D" id="3.20.20.450">
    <property type="entry name" value="EAL domain"/>
    <property type="match status" value="1"/>
</dbReference>
<dbReference type="PROSITE" id="PS50887">
    <property type="entry name" value="GGDEF"/>
    <property type="match status" value="1"/>
</dbReference>
<feature type="domain" description="PAS" evidence="2">
    <location>
        <begin position="214"/>
        <end position="260"/>
    </location>
</feature>